<comment type="similarity">
    <text evidence="11 12">Belongs to the TonB-dependent receptor family.</text>
</comment>
<dbReference type="PANTHER" id="PTHR32552:SF81">
    <property type="entry name" value="TONB-DEPENDENT OUTER MEMBRANE RECEPTOR"/>
    <property type="match status" value="1"/>
</dbReference>
<dbReference type="InterPro" id="IPR036942">
    <property type="entry name" value="Beta-barrel_TonB_sf"/>
</dbReference>
<feature type="chain" id="PRO_5021964945" evidence="13">
    <location>
        <begin position="25"/>
        <end position="714"/>
    </location>
</feature>
<evidence type="ECO:0000256" key="1">
    <source>
        <dbReference type="ARBA" id="ARBA00004571"/>
    </source>
</evidence>
<evidence type="ECO:0000256" key="2">
    <source>
        <dbReference type="ARBA" id="ARBA00022448"/>
    </source>
</evidence>
<evidence type="ECO:0000313" key="16">
    <source>
        <dbReference type="EMBL" id="TRW14937.1"/>
    </source>
</evidence>
<gene>
    <name evidence="16" type="ORF">FMM06_14850</name>
</gene>
<dbReference type="OrthoDB" id="9760333at2"/>
<keyword evidence="13" id="KW-0732">Signal</keyword>
<evidence type="ECO:0000256" key="7">
    <source>
        <dbReference type="ARBA" id="ARBA00023065"/>
    </source>
</evidence>
<dbReference type="GO" id="GO:0006826">
    <property type="term" value="P:iron ion transport"/>
    <property type="evidence" value="ECO:0007669"/>
    <property type="project" value="UniProtKB-KW"/>
</dbReference>
<dbReference type="Proteomes" id="UP000317894">
    <property type="component" value="Unassembled WGS sequence"/>
</dbReference>
<dbReference type="CDD" id="cd01347">
    <property type="entry name" value="ligand_gated_channel"/>
    <property type="match status" value="1"/>
</dbReference>
<evidence type="ECO:0000256" key="3">
    <source>
        <dbReference type="ARBA" id="ARBA00022452"/>
    </source>
</evidence>
<dbReference type="EMBL" id="VJWA01000002">
    <property type="protein sequence ID" value="TRW14937.1"/>
    <property type="molecule type" value="Genomic_DNA"/>
</dbReference>
<feature type="domain" description="TonB-dependent receptor plug" evidence="15">
    <location>
        <begin position="48"/>
        <end position="155"/>
    </location>
</feature>
<keyword evidence="17" id="KW-1185">Reference proteome</keyword>
<protein>
    <submittedName>
        <fullName evidence="16">TonB-dependent receptor</fullName>
    </submittedName>
</protein>
<dbReference type="PROSITE" id="PS52016">
    <property type="entry name" value="TONB_DEPENDENT_REC_3"/>
    <property type="match status" value="1"/>
</dbReference>
<evidence type="ECO:0000256" key="9">
    <source>
        <dbReference type="ARBA" id="ARBA00023136"/>
    </source>
</evidence>
<reference evidence="16 17" key="1">
    <citation type="submission" date="2019-07" db="EMBL/GenBank/DDBJ databases">
        <title>Novel species isolated from glacier.</title>
        <authorList>
            <person name="Liu Q."/>
            <person name="Xin Y.-H."/>
        </authorList>
    </citation>
    <scope>NUCLEOTIDE SEQUENCE [LARGE SCALE GENOMIC DNA]</scope>
    <source>
        <strain evidence="16 17">LB1R16</strain>
    </source>
</reference>
<evidence type="ECO:0000256" key="13">
    <source>
        <dbReference type="SAM" id="SignalP"/>
    </source>
</evidence>
<keyword evidence="5 11" id="KW-0812">Transmembrane</keyword>
<evidence type="ECO:0000256" key="10">
    <source>
        <dbReference type="ARBA" id="ARBA00023237"/>
    </source>
</evidence>
<dbReference type="AlphaFoldDB" id="A0A552U9N9"/>
<keyword evidence="3 11" id="KW-1134">Transmembrane beta strand</keyword>
<sequence length="714" mass="76056">MRFDILRLLLSGVALAALAGPALAQTAAEPEDDGEIVVTALKREQTLLKVPVSIQAFSGAQLEEQGAKELNDLIESIPGASSVSRTAPGFETIQIRGIASGTTGDATVGYYVDDVPFSVPNLQLAPPSRLFDLERVEVLRGPQGTLYGQGAMGGTIRLVTASPDFDEILGRAQVEGSLTAGGEPSYAVDGVVNVPVAPGVAALRVSGGYESVGGFADLARPSGTGFAVTRKDVNDQESWNIRAKLGIKASDDVGIELGAWRVENTLDFRNTMDTADPPRYNDTTGPDGRPNFVNSNLTLLSGVINADLGFAKLTSSTSYIDSLLDFDASFLTAPGLGSGYLRNISRFKSTAFTQEVRLASSSDGPFGWLVGAYYSDGEIESDICLSVFLPCSTVFSVNINSFGTIKTKAWAVFGELSYKLFDDRLTLTAGGRQFRDRRRLTGLDRNTNVQTAQGDVFKTFNPRFNAAFQASDNFLVYTNVAKGFRSGSFQSASQAAAASAALGVPVDEAIQPDKVWSYEVGAKGKLFDGLVSLDAAIYQIDWSDIQLQSTISGVATLSNGGNARSKGIDLGLIIKPVGGLTLQLVGNINETEFTSVLPTIVAINPLAAPGSRIPNVPKSSVQVSANYAHDLTAWDAKGFINGSYSFRNTQLDSSGLESDELNEFKLRAGISKAGWKFQLFAENLTNTRVALTRAALGIQPNFPRRLGARFSIDF</sequence>
<dbReference type="GO" id="GO:0009279">
    <property type="term" value="C:cell outer membrane"/>
    <property type="evidence" value="ECO:0007669"/>
    <property type="project" value="UniProtKB-SubCell"/>
</dbReference>
<keyword evidence="16" id="KW-0675">Receptor</keyword>
<evidence type="ECO:0000259" key="14">
    <source>
        <dbReference type="Pfam" id="PF00593"/>
    </source>
</evidence>
<dbReference type="InterPro" id="IPR012910">
    <property type="entry name" value="Plug_dom"/>
</dbReference>
<dbReference type="PANTHER" id="PTHR32552">
    <property type="entry name" value="FERRICHROME IRON RECEPTOR-RELATED"/>
    <property type="match status" value="1"/>
</dbReference>
<evidence type="ECO:0000313" key="17">
    <source>
        <dbReference type="Proteomes" id="UP000317894"/>
    </source>
</evidence>
<keyword evidence="10 11" id="KW-0998">Cell outer membrane</keyword>
<accession>A0A552U9N9</accession>
<keyword evidence="2 11" id="KW-0813">Transport</keyword>
<dbReference type="Pfam" id="PF00593">
    <property type="entry name" value="TonB_dep_Rec_b-barrel"/>
    <property type="match status" value="1"/>
</dbReference>
<keyword evidence="8 12" id="KW-0798">TonB box</keyword>
<evidence type="ECO:0000256" key="6">
    <source>
        <dbReference type="ARBA" id="ARBA00023004"/>
    </source>
</evidence>
<keyword evidence="4" id="KW-0410">Iron transport</keyword>
<dbReference type="Gene3D" id="2.40.170.20">
    <property type="entry name" value="TonB-dependent receptor, beta-barrel domain"/>
    <property type="match status" value="1"/>
</dbReference>
<evidence type="ECO:0000256" key="8">
    <source>
        <dbReference type="ARBA" id="ARBA00023077"/>
    </source>
</evidence>
<feature type="signal peptide" evidence="13">
    <location>
        <begin position="1"/>
        <end position="24"/>
    </location>
</feature>
<comment type="subcellular location">
    <subcellularLocation>
        <location evidence="1 11">Cell outer membrane</location>
        <topology evidence="1 11">Multi-pass membrane protein</topology>
    </subcellularLocation>
</comment>
<dbReference type="SUPFAM" id="SSF56935">
    <property type="entry name" value="Porins"/>
    <property type="match status" value="1"/>
</dbReference>
<keyword evidence="6" id="KW-0408">Iron</keyword>
<dbReference type="RefSeq" id="WP_144335107.1">
    <property type="nucleotide sequence ID" value="NZ_VJWA01000002.1"/>
</dbReference>
<dbReference type="Pfam" id="PF07715">
    <property type="entry name" value="Plug"/>
    <property type="match status" value="1"/>
</dbReference>
<evidence type="ECO:0000259" key="15">
    <source>
        <dbReference type="Pfam" id="PF07715"/>
    </source>
</evidence>
<dbReference type="InterPro" id="IPR039426">
    <property type="entry name" value="TonB-dep_rcpt-like"/>
</dbReference>
<proteinExistence type="inferred from homology"/>
<organism evidence="16 17">
    <name type="scientific">Glacieibacterium frigidum</name>
    <dbReference type="NCBI Taxonomy" id="2593303"/>
    <lineage>
        <taxon>Bacteria</taxon>
        <taxon>Pseudomonadati</taxon>
        <taxon>Pseudomonadota</taxon>
        <taxon>Alphaproteobacteria</taxon>
        <taxon>Sphingomonadales</taxon>
        <taxon>Sphingosinicellaceae</taxon>
        <taxon>Glacieibacterium</taxon>
    </lineage>
</organism>
<keyword evidence="7" id="KW-0406">Ion transport</keyword>
<dbReference type="InterPro" id="IPR000531">
    <property type="entry name" value="Beta-barrel_TonB"/>
</dbReference>
<evidence type="ECO:0000256" key="4">
    <source>
        <dbReference type="ARBA" id="ARBA00022496"/>
    </source>
</evidence>
<evidence type="ECO:0000256" key="11">
    <source>
        <dbReference type="PROSITE-ProRule" id="PRU01360"/>
    </source>
</evidence>
<comment type="caution">
    <text evidence="16">The sequence shown here is derived from an EMBL/GenBank/DDBJ whole genome shotgun (WGS) entry which is preliminary data.</text>
</comment>
<evidence type="ECO:0000256" key="5">
    <source>
        <dbReference type="ARBA" id="ARBA00022692"/>
    </source>
</evidence>
<feature type="domain" description="TonB-dependent receptor-like beta-barrel" evidence="14">
    <location>
        <begin position="267"/>
        <end position="683"/>
    </location>
</feature>
<evidence type="ECO:0000256" key="12">
    <source>
        <dbReference type="RuleBase" id="RU003357"/>
    </source>
</evidence>
<keyword evidence="9 11" id="KW-0472">Membrane</keyword>
<name>A0A552U9N9_9SPHN</name>